<evidence type="ECO:0000256" key="2">
    <source>
        <dbReference type="ARBA" id="ARBA00022801"/>
    </source>
</evidence>
<dbReference type="PANTHER" id="PTHR30023:SF0">
    <property type="entry name" value="PENICILLIN-SENSITIVE CARBOXYPEPTIDASE A"/>
    <property type="match status" value="1"/>
</dbReference>
<proteinExistence type="inferred from homology"/>
<evidence type="ECO:0000313" key="3">
    <source>
        <dbReference type="EMBL" id="KIE05361.1"/>
    </source>
</evidence>
<comment type="caution">
    <text evidence="3">The sequence shown here is derived from an EMBL/GenBank/DDBJ whole genome shotgun (WGS) entry which is preliminary data.</text>
</comment>
<dbReference type="PANTHER" id="PTHR30023">
    <property type="entry name" value="D-ALANYL-D-ALANINE CARBOXYPEPTIDASE"/>
    <property type="match status" value="1"/>
</dbReference>
<dbReference type="NCBIfam" id="TIGR00666">
    <property type="entry name" value="PBP4"/>
    <property type="match status" value="1"/>
</dbReference>
<dbReference type="SUPFAM" id="SSF56601">
    <property type="entry name" value="beta-lactamase/transpeptidase-like"/>
    <property type="match status" value="1"/>
</dbReference>
<keyword evidence="4" id="KW-1185">Reference proteome</keyword>
<dbReference type="PATRIC" id="fig|86105.3.peg.935"/>
<dbReference type="AlphaFoldDB" id="A0A0C1MZ89"/>
<dbReference type="GO" id="GO:0006508">
    <property type="term" value="P:proteolysis"/>
    <property type="evidence" value="ECO:0007669"/>
    <property type="project" value="InterPro"/>
</dbReference>
<gene>
    <name evidence="3" type="ORF">NF27_DT01350</name>
</gene>
<dbReference type="EMBL" id="JSWE01000096">
    <property type="protein sequence ID" value="KIE05361.1"/>
    <property type="molecule type" value="Genomic_DNA"/>
</dbReference>
<protein>
    <recommendedName>
        <fullName evidence="5">D-alanyl-D-alanine carboxypeptidase/D-alanyl-D-alanine-endopeptidase</fullName>
    </recommendedName>
</protein>
<comment type="similarity">
    <text evidence="1">Belongs to the peptidase S13 family.</text>
</comment>
<dbReference type="MEROPS" id="S13.001"/>
<dbReference type="Gene3D" id="3.50.80.20">
    <property type="entry name" value="D-Ala-D-Ala carboxypeptidase C, peptidase S13"/>
    <property type="match status" value="1"/>
</dbReference>
<dbReference type="Proteomes" id="UP000031258">
    <property type="component" value="Unassembled WGS sequence"/>
</dbReference>
<organism evidence="3 4">
    <name type="scientific">Candidatus Jidaibacter acanthamoebae</name>
    <dbReference type="NCBI Taxonomy" id="86105"/>
    <lineage>
        <taxon>Bacteria</taxon>
        <taxon>Pseudomonadati</taxon>
        <taxon>Pseudomonadota</taxon>
        <taxon>Alphaproteobacteria</taxon>
        <taxon>Rickettsiales</taxon>
        <taxon>Candidatus Midichloriaceae</taxon>
        <taxon>Candidatus Jidaibacter</taxon>
    </lineage>
</organism>
<dbReference type="Gene3D" id="3.40.710.10">
    <property type="entry name" value="DD-peptidase/beta-lactamase superfamily"/>
    <property type="match status" value="1"/>
</dbReference>
<reference evidence="3 4" key="1">
    <citation type="submission" date="2014-11" db="EMBL/GenBank/DDBJ databases">
        <title>A Rickettsiales Symbiont of Amoebae With Ancient Features.</title>
        <authorList>
            <person name="Schulz F."/>
            <person name="Martijn J."/>
            <person name="Wascher F."/>
            <person name="Kostanjsek R."/>
            <person name="Ettema T.J."/>
            <person name="Horn M."/>
        </authorList>
    </citation>
    <scope>NUCLEOTIDE SEQUENCE [LARGE SCALE GENOMIC DNA]</scope>
    <source>
        <strain evidence="3 4">UWC36</strain>
    </source>
</reference>
<evidence type="ECO:0008006" key="5">
    <source>
        <dbReference type="Google" id="ProtNLM"/>
    </source>
</evidence>
<sequence>MILTIFTNPIITKNFMYKISLLLIFLVLQSKILYAEESNFYSYKLVDLKTSKVIAEHNSGKLMTPASTQKLITAYAALKELGNNYRFETKFSTQGKVVNKTLHGNLYITFDGNPDLSQKDLASLSIKLKEKGITKIKGNIIIDDSRFDDKYYADGWNIEDKNFAFSAPVSAIVIDQNFFTLKLKEKGSAFQLTEYSPYPKIANHVKLISEKSPQCELELTSNDSNIYMLHGCSLKGSSPDILKIAIQSPKLWAQNLIKFYLNRGNIAFQDIKFNKTPSSSKVLFSFKSRPLNEILKTFLQDSNNLIGEVLLKTIATKKCKVGSFKAGTKILYDFVAHQLKNEELEIQLKDGSGLSRKNLISADIFISLLEKIHYEPREIKETLLAALPSSSSNGTLKTRFIDSLIISRGSLIAKTGYMENTSCLVGFINDKQGKSRYALVVMINNTLMKYKDLKTAEEKLIEQLISNNRLS</sequence>
<dbReference type="STRING" id="86105.NF27_DT01350"/>
<name>A0A0C1MZ89_9RICK</name>
<evidence type="ECO:0000313" key="4">
    <source>
        <dbReference type="Proteomes" id="UP000031258"/>
    </source>
</evidence>
<dbReference type="InterPro" id="IPR000667">
    <property type="entry name" value="Peptidase_S13"/>
</dbReference>
<dbReference type="GO" id="GO:0004185">
    <property type="term" value="F:serine-type carboxypeptidase activity"/>
    <property type="evidence" value="ECO:0007669"/>
    <property type="project" value="InterPro"/>
</dbReference>
<evidence type="ECO:0000256" key="1">
    <source>
        <dbReference type="ARBA" id="ARBA00006096"/>
    </source>
</evidence>
<accession>A0A0C1MZ89</accession>
<dbReference type="PRINTS" id="PR00922">
    <property type="entry name" value="DADACBPTASE3"/>
</dbReference>
<dbReference type="GO" id="GO:0000270">
    <property type="term" value="P:peptidoglycan metabolic process"/>
    <property type="evidence" value="ECO:0007669"/>
    <property type="project" value="TreeGrafter"/>
</dbReference>
<dbReference type="Pfam" id="PF02113">
    <property type="entry name" value="Peptidase_S13"/>
    <property type="match status" value="1"/>
</dbReference>
<dbReference type="InterPro" id="IPR012338">
    <property type="entry name" value="Beta-lactam/transpept-like"/>
</dbReference>
<keyword evidence="2" id="KW-0378">Hydrolase</keyword>